<protein>
    <submittedName>
        <fullName evidence="1">Uncharacterized protein</fullName>
    </submittedName>
</protein>
<sequence>MTSIMRILRINKTHLDSSSYQPRAPVHKVMNFRNVSFNISGISWGSNGVDRIFFAIPEQTIRCAVEWRTELIAAVVLQPSTERNLTLAEIAISDDIPDLHYALNSKGYRWSKKFSDRLTGYDVRGNASLRFRKRKRIRFNSQHLTEDKAGPRQTGQRPIERNRTNGTRNGSSPAFSTGEIAQK</sequence>
<reference evidence="1" key="1">
    <citation type="submission" date="2021-08" db="EMBL/GenBank/DDBJ databases">
        <title>The first chromosome-level gecko genome reveals the dynamic sex chromosomes of Neotropical dwarf geckos (Sphaerodactylidae: Sphaerodactylus).</title>
        <authorList>
            <person name="Pinto B.J."/>
            <person name="Keating S.E."/>
            <person name="Gamble T."/>
        </authorList>
    </citation>
    <scope>NUCLEOTIDE SEQUENCE</scope>
    <source>
        <strain evidence="1">TG3544</strain>
    </source>
</reference>
<comment type="caution">
    <text evidence="1">The sequence shown here is derived from an EMBL/GenBank/DDBJ whole genome shotgun (WGS) entry which is preliminary data.</text>
</comment>
<dbReference type="Proteomes" id="UP000827872">
    <property type="component" value="Linkage Group LG01"/>
</dbReference>
<proteinExistence type="predicted"/>
<evidence type="ECO:0000313" key="1">
    <source>
        <dbReference type="EMBL" id="KAH8018049.1"/>
    </source>
</evidence>
<accession>A0ACB8GEE9</accession>
<organism evidence="1 2">
    <name type="scientific">Sphaerodactylus townsendi</name>
    <dbReference type="NCBI Taxonomy" id="933632"/>
    <lineage>
        <taxon>Eukaryota</taxon>
        <taxon>Metazoa</taxon>
        <taxon>Chordata</taxon>
        <taxon>Craniata</taxon>
        <taxon>Vertebrata</taxon>
        <taxon>Euteleostomi</taxon>
        <taxon>Lepidosauria</taxon>
        <taxon>Squamata</taxon>
        <taxon>Bifurcata</taxon>
        <taxon>Gekkota</taxon>
        <taxon>Sphaerodactylidae</taxon>
        <taxon>Sphaerodactylus</taxon>
    </lineage>
</organism>
<dbReference type="EMBL" id="CM037614">
    <property type="protein sequence ID" value="KAH8018049.1"/>
    <property type="molecule type" value="Genomic_DNA"/>
</dbReference>
<gene>
    <name evidence="1" type="ORF">K3G42_033609</name>
</gene>
<name>A0ACB8GEE9_9SAUR</name>
<keyword evidence="2" id="KW-1185">Reference proteome</keyword>
<evidence type="ECO:0000313" key="2">
    <source>
        <dbReference type="Proteomes" id="UP000827872"/>
    </source>
</evidence>